<comment type="subcellular location">
    <subcellularLocation>
        <location evidence="1">Nucleus</location>
    </subcellularLocation>
</comment>
<evidence type="ECO:0000256" key="7">
    <source>
        <dbReference type="ARBA" id="ARBA00023242"/>
    </source>
</evidence>
<keyword evidence="4" id="KW-0346">Stress response</keyword>
<evidence type="ECO:0000256" key="8">
    <source>
        <dbReference type="RuleBase" id="RU004020"/>
    </source>
</evidence>
<dbReference type="PANTHER" id="PTHR10015">
    <property type="entry name" value="HEAT SHOCK TRANSCRIPTION FACTOR"/>
    <property type="match status" value="1"/>
</dbReference>
<dbReference type="Pfam" id="PF00447">
    <property type="entry name" value="HSF_DNA-bind"/>
    <property type="match status" value="1"/>
</dbReference>
<name>A0AAP0RIN5_LIQFO</name>
<evidence type="ECO:0000313" key="10">
    <source>
        <dbReference type="EMBL" id="KAK9277700.1"/>
    </source>
</evidence>
<dbReference type="PROSITE" id="PS00434">
    <property type="entry name" value="HSF_DOMAIN"/>
    <property type="match status" value="1"/>
</dbReference>
<keyword evidence="2" id="KW-0597">Phosphoprotein</keyword>
<dbReference type="AlphaFoldDB" id="A0AAP0RIN5"/>
<dbReference type="GO" id="GO:0003700">
    <property type="term" value="F:DNA-binding transcription factor activity"/>
    <property type="evidence" value="ECO:0007669"/>
    <property type="project" value="InterPro"/>
</dbReference>
<evidence type="ECO:0000313" key="11">
    <source>
        <dbReference type="Proteomes" id="UP001415857"/>
    </source>
</evidence>
<dbReference type="InterPro" id="IPR000232">
    <property type="entry name" value="HSF_DNA-bd"/>
</dbReference>
<dbReference type="PRINTS" id="PR00056">
    <property type="entry name" value="HSFDOMAIN"/>
</dbReference>
<protein>
    <recommendedName>
        <fullName evidence="9">HSF-type DNA-binding domain-containing protein</fullName>
    </recommendedName>
</protein>
<keyword evidence="5" id="KW-0238">DNA-binding</keyword>
<evidence type="ECO:0000259" key="9">
    <source>
        <dbReference type="PROSITE" id="PS00434"/>
    </source>
</evidence>
<feature type="domain" description="HSF-type DNA-binding" evidence="9">
    <location>
        <begin position="53"/>
        <end position="77"/>
    </location>
</feature>
<keyword evidence="7" id="KW-0539">Nucleus</keyword>
<evidence type="ECO:0000256" key="4">
    <source>
        <dbReference type="ARBA" id="ARBA00023016"/>
    </source>
</evidence>
<dbReference type="GO" id="GO:0034605">
    <property type="term" value="P:cellular response to heat"/>
    <property type="evidence" value="ECO:0007669"/>
    <property type="project" value="TreeGrafter"/>
</dbReference>
<keyword evidence="6" id="KW-0804">Transcription</keyword>
<dbReference type="PANTHER" id="PTHR10015:SF325">
    <property type="entry name" value="HEAT STRESS TRANSCRIPTION FACTOR A-8"/>
    <property type="match status" value="1"/>
</dbReference>
<dbReference type="InterPro" id="IPR036388">
    <property type="entry name" value="WH-like_DNA-bd_sf"/>
</dbReference>
<dbReference type="EMBL" id="JBBPBK010000010">
    <property type="protein sequence ID" value="KAK9277700.1"/>
    <property type="molecule type" value="Genomic_DNA"/>
</dbReference>
<dbReference type="FunFam" id="1.10.10.10:FF:000057">
    <property type="entry name" value="Heat shock transcription factor 1"/>
    <property type="match status" value="1"/>
</dbReference>
<dbReference type="GO" id="GO:0000978">
    <property type="term" value="F:RNA polymerase II cis-regulatory region sequence-specific DNA binding"/>
    <property type="evidence" value="ECO:0007669"/>
    <property type="project" value="TreeGrafter"/>
</dbReference>
<dbReference type="SMART" id="SM00415">
    <property type="entry name" value="HSF"/>
    <property type="match status" value="1"/>
</dbReference>
<comment type="caution">
    <text evidence="10">The sequence shown here is derived from an EMBL/GenBank/DDBJ whole genome shotgun (WGS) entry which is preliminary data.</text>
</comment>
<reference evidence="10 11" key="1">
    <citation type="journal article" date="2024" name="Plant J.">
        <title>Genome sequences and population genomics reveal climatic adaptation and genomic divergence between two closely related sweetgum species.</title>
        <authorList>
            <person name="Xu W.Q."/>
            <person name="Ren C.Q."/>
            <person name="Zhang X.Y."/>
            <person name="Comes H.P."/>
            <person name="Liu X.H."/>
            <person name="Li Y.G."/>
            <person name="Kettle C.J."/>
            <person name="Jalonen R."/>
            <person name="Gaisberger H."/>
            <person name="Ma Y.Z."/>
            <person name="Qiu Y.X."/>
        </authorList>
    </citation>
    <scope>NUCLEOTIDE SEQUENCE [LARGE SCALE GENOMIC DNA]</scope>
    <source>
        <strain evidence="10">Hangzhou</strain>
    </source>
</reference>
<gene>
    <name evidence="10" type="ORF">L1049_007247</name>
</gene>
<keyword evidence="11" id="KW-1185">Reference proteome</keyword>
<accession>A0AAP0RIN5</accession>
<dbReference type="GO" id="GO:0006357">
    <property type="term" value="P:regulation of transcription by RNA polymerase II"/>
    <property type="evidence" value="ECO:0007669"/>
    <property type="project" value="TreeGrafter"/>
</dbReference>
<proteinExistence type="inferred from homology"/>
<dbReference type="SUPFAM" id="SSF46785">
    <property type="entry name" value="Winged helix' DNA-binding domain"/>
    <property type="match status" value="1"/>
</dbReference>
<dbReference type="Proteomes" id="UP001415857">
    <property type="component" value="Unassembled WGS sequence"/>
</dbReference>
<dbReference type="InterPro" id="IPR036390">
    <property type="entry name" value="WH_DNA-bd_sf"/>
</dbReference>
<evidence type="ECO:0000256" key="6">
    <source>
        <dbReference type="ARBA" id="ARBA00023163"/>
    </source>
</evidence>
<keyword evidence="3" id="KW-0805">Transcription regulation</keyword>
<dbReference type="GO" id="GO:0005634">
    <property type="term" value="C:nucleus"/>
    <property type="evidence" value="ECO:0007669"/>
    <property type="project" value="UniProtKB-SubCell"/>
</dbReference>
<evidence type="ECO:0000256" key="3">
    <source>
        <dbReference type="ARBA" id="ARBA00023015"/>
    </source>
</evidence>
<comment type="similarity">
    <text evidence="8">Belongs to the HSF family.</text>
</comment>
<evidence type="ECO:0000256" key="1">
    <source>
        <dbReference type="ARBA" id="ARBA00004123"/>
    </source>
</evidence>
<evidence type="ECO:0000256" key="5">
    <source>
        <dbReference type="ARBA" id="ARBA00023125"/>
    </source>
</evidence>
<organism evidence="10 11">
    <name type="scientific">Liquidambar formosana</name>
    <name type="common">Formosan gum</name>
    <dbReference type="NCBI Taxonomy" id="63359"/>
    <lineage>
        <taxon>Eukaryota</taxon>
        <taxon>Viridiplantae</taxon>
        <taxon>Streptophyta</taxon>
        <taxon>Embryophyta</taxon>
        <taxon>Tracheophyta</taxon>
        <taxon>Spermatophyta</taxon>
        <taxon>Magnoliopsida</taxon>
        <taxon>eudicotyledons</taxon>
        <taxon>Gunneridae</taxon>
        <taxon>Pentapetalae</taxon>
        <taxon>Saxifragales</taxon>
        <taxon>Altingiaceae</taxon>
        <taxon>Liquidambar</taxon>
    </lineage>
</organism>
<evidence type="ECO:0000256" key="2">
    <source>
        <dbReference type="ARBA" id="ARBA00022553"/>
    </source>
</evidence>
<dbReference type="Gene3D" id="1.10.10.10">
    <property type="entry name" value="Winged helix-like DNA-binding domain superfamily/Winged helix DNA-binding domain"/>
    <property type="match status" value="1"/>
</dbReference>
<sequence>MVKSTGNGSAVPPFLTKCYDMVDDHATDEIISWSQSNDSFVIWNTTEFSRGLLPMFFKHSNFSSFMRQLNIYGFRKIDTERWEFANDGFIRDQKHLLKTITRRKHSQGLDQRKSSQPKDNSAGACQEIENFGMWKEVEILKTDKNALMQELVKLRQLQETTDNKLLLLRERLQGMEKNQQQMLSFLVMAMQSPGFLVQLLQPKENSWRTAESGMNMLERGMEDDEPLASDGMIVKYQPSMDETPMPPLLTPTLNPDKSTEFDPSDGMKDFFMNIDFMKVLKDENWCSSENHGPFILPDLPDDGVLEQMLFGSSFLENTIDAKLDSQEPTDPMRTESAVYEEAQAEKSLNFELLTEQVEKSQNLENESTEGGDQWENSQNLDCLIEQMGLLVSETNHEPYNL</sequence>